<organism evidence="2 3">
    <name type="scientific">Staphylococcus aureus (strain USA300)</name>
    <dbReference type="NCBI Taxonomy" id="367830"/>
    <lineage>
        <taxon>Bacteria</taxon>
        <taxon>Bacillati</taxon>
        <taxon>Bacillota</taxon>
        <taxon>Bacilli</taxon>
        <taxon>Bacillales</taxon>
        <taxon>Staphylococcaceae</taxon>
        <taxon>Staphylococcus</taxon>
    </lineage>
</organism>
<evidence type="ECO:0000259" key="1">
    <source>
        <dbReference type="Pfam" id="PF05598"/>
    </source>
</evidence>
<evidence type="ECO:0000313" key="3">
    <source>
        <dbReference type="Proteomes" id="UP000001939"/>
    </source>
</evidence>
<feature type="domain" description="Transposase InsH N-terminal" evidence="1">
    <location>
        <begin position="22"/>
        <end position="107"/>
    </location>
</feature>
<protein>
    <submittedName>
        <fullName evidence="2">Transposase</fullName>
    </submittedName>
</protein>
<dbReference type="HOGENOM" id="CLU_021293_9_0_9"/>
<proteinExistence type="predicted"/>
<dbReference type="InterPro" id="IPR008490">
    <property type="entry name" value="Transposase_InsH_N"/>
</dbReference>
<reference evidence="2 3" key="1">
    <citation type="journal article" date="2006" name="Lancet">
        <title>Complete genome sequence of USA300, an epidemic clone of community-acquired meticillin-resistant Staphylococcus aureus.</title>
        <authorList>
            <person name="Diep B.A."/>
            <person name="Gill S.R."/>
            <person name="Chang R.F."/>
            <person name="Phan T.H."/>
            <person name="Chen J.H."/>
            <person name="Davidson M.G."/>
            <person name="Lin F."/>
            <person name="Lin J."/>
            <person name="Carleton H.A."/>
            <person name="Mongodin E.F."/>
            <person name="Sensabaugh G.F."/>
            <person name="Perdreau-Remington F."/>
        </authorList>
    </citation>
    <scope>NUCLEOTIDE SEQUENCE [LARGE SCALE GENOMIC DNA]</scope>
    <source>
        <strain evidence="3">USA300</strain>
    </source>
</reference>
<gene>
    <name evidence="2" type="ordered locus">SAUSA300_0267</name>
</gene>
<dbReference type="OMA" id="AWHGVID"/>
<dbReference type="KEGG" id="saa:SAUSA300_0267"/>
<dbReference type="PANTHER" id="PTHR33408">
    <property type="entry name" value="TRANSPOSASE"/>
    <property type="match status" value="1"/>
</dbReference>
<dbReference type="EMBL" id="CP000255">
    <property type="protein sequence ID" value="ABD20793.1"/>
    <property type="molecule type" value="Genomic_DNA"/>
</dbReference>
<accession>A0A0H2XET8</accession>
<evidence type="ECO:0000313" key="2">
    <source>
        <dbReference type="EMBL" id="ABD20793.1"/>
    </source>
</evidence>
<dbReference type="Pfam" id="PF05598">
    <property type="entry name" value="DUF772"/>
    <property type="match status" value="1"/>
</dbReference>
<dbReference type="Proteomes" id="UP000001939">
    <property type="component" value="Chromosome"/>
</dbReference>
<dbReference type="PANTHER" id="PTHR33408:SF2">
    <property type="entry name" value="TRANSPOSASE DDE DOMAIN-CONTAINING PROTEIN"/>
    <property type="match status" value="1"/>
</dbReference>
<sequence>MKYFKKIRHFAQLTLPIKTSVRIPQNDISRHVNEIVETIPDSKFDEFRHHRGATSYHPKMMLKIILYAYTQSVFSGRRIEKLLHDSIRMMWLAQDQTPSYKTINRFRVNPNTDALIESLFIQFAYFSWISCISF</sequence>
<dbReference type="AlphaFoldDB" id="A0A0H2XET8"/>
<name>A0A0H2XET8_STAA3</name>